<evidence type="ECO:0000313" key="5">
    <source>
        <dbReference type="EMBL" id="GHP09648.1"/>
    </source>
</evidence>
<feature type="region of interest" description="Disordered" evidence="3">
    <location>
        <begin position="423"/>
        <end position="465"/>
    </location>
</feature>
<dbReference type="Proteomes" id="UP000660262">
    <property type="component" value="Unassembled WGS sequence"/>
</dbReference>
<organism evidence="5 6">
    <name type="scientific">Pycnococcus provasolii</name>
    <dbReference type="NCBI Taxonomy" id="41880"/>
    <lineage>
        <taxon>Eukaryota</taxon>
        <taxon>Viridiplantae</taxon>
        <taxon>Chlorophyta</taxon>
        <taxon>Pseudoscourfieldiophyceae</taxon>
        <taxon>Pseudoscourfieldiales</taxon>
        <taxon>Pycnococcaceae</taxon>
        <taxon>Pycnococcus</taxon>
    </lineage>
</organism>
<dbReference type="PANTHER" id="PTHR10706:SF130">
    <property type="entry name" value="F-BOX ONLY PROTEIN 31"/>
    <property type="match status" value="1"/>
</dbReference>
<dbReference type="SUPFAM" id="SSF81383">
    <property type="entry name" value="F-box domain"/>
    <property type="match status" value="1"/>
</dbReference>
<dbReference type="PANTHER" id="PTHR10706">
    <property type="entry name" value="F-BOX FAMILY PROTEIN"/>
    <property type="match status" value="1"/>
</dbReference>
<dbReference type="InterPro" id="IPR045048">
    <property type="entry name" value="FBXO31/39"/>
</dbReference>
<comment type="caution">
    <text evidence="5">The sequence shown here is derived from an EMBL/GenBank/DDBJ whole genome shotgun (WGS) entry which is preliminary data.</text>
</comment>
<dbReference type="InterPro" id="IPR001810">
    <property type="entry name" value="F-box_dom"/>
</dbReference>
<comment type="pathway">
    <text evidence="1">Protein modification; protein ubiquitination.</text>
</comment>
<dbReference type="GO" id="GO:0016567">
    <property type="term" value="P:protein ubiquitination"/>
    <property type="evidence" value="ECO:0007669"/>
    <property type="project" value="UniProtKB-UniPathway"/>
</dbReference>
<evidence type="ECO:0000256" key="2">
    <source>
        <dbReference type="ARBA" id="ARBA00022786"/>
    </source>
</evidence>
<evidence type="ECO:0000256" key="3">
    <source>
        <dbReference type="SAM" id="MobiDB-lite"/>
    </source>
</evidence>
<dbReference type="PROSITE" id="PS50181">
    <property type="entry name" value="FBOX"/>
    <property type="match status" value="1"/>
</dbReference>
<name>A0A830HRP9_9CHLO</name>
<feature type="domain" description="F-box" evidence="4">
    <location>
        <begin position="23"/>
        <end position="70"/>
    </location>
</feature>
<evidence type="ECO:0000259" key="4">
    <source>
        <dbReference type="PROSITE" id="PS50181"/>
    </source>
</evidence>
<dbReference type="AlphaFoldDB" id="A0A830HRP9"/>
<feature type="compositionally biased region" description="Gly residues" evidence="3">
    <location>
        <begin position="308"/>
        <end position="317"/>
    </location>
</feature>
<evidence type="ECO:0000313" key="6">
    <source>
        <dbReference type="Proteomes" id="UP000660262"/>
    </source>
</evidence>
<proteinExistence type="predicted"/>
<feature type="compositionally biased region" description="Acidic residues" evidence="3">
    <location>
        <begin position="446"/>
        <end position="460"/>
    </location>
</feature>
<dbReference type="EMBL" id="BNJQ01000026">
    <property type="protein sequence ID" value="GHP09648.1"/>
    <property type="molecule type" value="Genomic_DNA"/>
</dbReference>
<dbReference type="Pfam" id="PF12937">
    <property type="entry name" value="F-box-like"/>
    <property type="match status" value="1"/>
</dbReference>
<dbReference type="InterPro" id="IPR036047">
    <property type="entry name" value="F-box-like_dom_sf"/>
</dbReference>
<accession>A0A830HRP9</accession>
<dbReference type="Gene3D" id="1.20.1280.50">
    <property type="match status" value="1"/>
</dbReference>
<dbReference type="Pfam" id="PF12014">
    <property type="entry name" value="Cyclin_D1_bind"/>
    <property type="match status" value="1"/>
</dbReference>
<keyword evidence="6" id="KW-1185">Reference proteome</keyword>
<keyword evidence="2" id="KW-0833">Ubl conjugation pathway</keyword>
<protein>
    <recommendedName>
        <fullName evidence="4">F-box domain-containing protein</fullName>
    </recommendedName>
</protein>
<sequence>MMSGAAGGEDSDDDDELVHRVRRCHFTALPHHLVPLILVRLSAKDIARVACTCADLRVAATDDVRLWKRKVQVDFGSRTDVEAYHLRPRRCNGGEVGLGYHARDVTTYRRLYDMLSDCESCHNKLFVELDPCLHPDGSFVTGVFGRRGFYLCKLMGTGRWLPHAFRLALNTGDDDGDGDNRAEVLENLLRENEWDNGAVNAAMQALRDTEMGRYLHAEVTATVKPKSGVRIHAFRTSAGPARSFTVAYDPPTSSSRHAMDAELASQASALLLDDASSPGGSSSFRRTLASFGATRVRERRRTRRSSGSGSGSGGAGDIAGFSASPTPPGGALLGVRRELRMLPTRSQHELSTIAKTSVERVCESVWIGMYGGHGVEALELLRKPREGLVIARKVLGDPNVPCGEMSWVAHDCECDINNVQWPSRRRGRGRSTSQSEQHHHPSSYSDNDEDSNNDDGDDDDANHLSPHFQFRSDAVAHLHWRQYLLTRPHVAHLPAQEPHIISRGMGQIAESGFQSPTFIDGAMLFWASDSDPDDDVLGFAFGQPLETIILFKRANVDASQAAEKCIRSMEEQQGVM</sequence>
<evidence type="ECO:0000256" key="1">
    <source>
        <dbReference type="ARBA" id="ARBA00004906"/>
    </source>
</evidence>
<gene>
    <name evidence="5" type="ORF">PPROV_000838300</name>
</gene>
<feature type="region of interest" description="Disordered" evidence="3">
    <location>
        <begin position="274"/>
        <end position="332"/>
    </location>
</feature>
<reference evidence="5" key="1">
    <citation type="submission" date="2020-10" db="EMBL/GenBank/DDBJ databases">
        <title>Unveiling of a novel bifunctional photoreceptor, Dualchrome1, isolated from a cosmopolitan green alga.</title>
        <authorList>
            <person name="Suzuki S."/>
            <person name="Kawachi M."/>
        </authorList>
    </citation>
    <scope>NUCLEOTIDE SEQUENCE</scope>
    <source>
        <strain evidence="5">NIES 2893</strain>
    </source>
</reference>
<dbReference type="UniPathway" id="UPA00143"/>
<dbReference type="OrthoDB" id="722566at2759"/>